<feature type="compositionally biased region" description="Basic residues" evidence="10">
    <location>
        <begin position="93"/>
        <end position="102"/>
    </location>
</feature>
<dbReference type="PANTHER" id="PTHR12787">
    <property type="entry name" value="RIBOSOMAL RNA-PROCESSING PROTEIN 8"/>
    <property type="match status" value="1"/>
</dbReference>
<dbReference type="GO" id="GO:0005730">
    <property type="term" value="C:nucleolus"/>
    <property type="evidence" value="ECO:0007669"/>
    <property type="project" value="UniProtKB-SubCell"/>
</dbReference>
<dbReference type="GO" id="GO:0042273">
    <property type="term" value="P:ribosomal large subunit biogenesis"/>
    <property type="evidence" value="ECO:0007669"/>
    <property type="project" value="TreeGrafter"/>
</dbReference>
<evidence type="ECO:0000256" key="1">
    <source>
        <dbReference type="ARBA" id="ARBA00004604"/>
    </source>
</evidence>
<evidence type="ECO:0000313" key="11">
    <source>
        <dbReference type="EMBL" id="KAK1729133.1"/>
    </source>
</evidence>
<protein>
    <recommendedName>
        <fullName evidence="8 9">Ribosomal RNA-processing protein 8</fullName>
        <ecNumber evidence="9">2.1.1.-</ecNumber>
    </recommendedName>
</protein>
<dbReference type="AlphaFoldDB" id="A0AAD8XKN3"/>
<evidence type="ECO:0000256" key="4">
    <source>
        <dbReference type="ARBA" id="ARBA00022603"/>
    </source>
</evidence>
<evidence type="ECO:0000256" key="9">
    <source>
        <dbReference type="RuleBase" id="RU365074"/>
    </source>
</evidence>
<comment type="subcellular location">
    <subcellularLocation>
        <location evidence="1 9">Nucleus</location>
        <location evidence="1 9">Nucleolus</location>
    </subcellularLocation>
</comment>
<proteinExistence type="inferred from homology"/>
<gene>
    <name evidence="11" type="ORF">BDZ83DRAFT_569181</name>
</gene>
<dbReference type="CDD" id="cd02440">
    <property type="entry name" value="AdoMet_MTases"/>
    <property type="match status" value="1"/>
</dbReference>
<feature type="region of interest" description="Disordered" evidence="10">
    <location>
        <begin position="379"/>
        <end position="399"/>
    </location>
</feature>
<dbReference type="GeneID" id="85388059"/>
<keyword evidence="4 9" id="KW-0489">Methyltransferase</keyword>
<evidence type="ECO:0000256" key="5">
    <source>
        <dbReference type="ARBA" id="ARBA00022679"/>
    </source>
</evidence>
<evidence type="ECO:0000256" key="10">
    <source>
        <dbReference type="SAM" id="MobiDB-lite"/>
    </source>
</evidence>
<dbReference type="Gene3D" id="3.40.50.150">
    <property type="entry name" value="Vaccinia Virus protein VP39"/>
    <property type="match status" value="1"/>
</dbReference>
<comment type="function">
    <text evidence="9">S-adenosyl-L-methionine-dependent methyltransferase that specifically methylates the N(1) position of adenine in helix 25.1 in 25S rRNA. Required both for ribosomal 40S and 60S subunits biogenesis. Required for efficient pre-rRNA cleavage at site A2.</text>
</comment>
<evidence type="ECO:0000256" key="6">
    <source>
        <dbReference type="ARBA" id="ARBA00022691"/>
    </source>
</evidence>
<feature type="compositionally biased region" description="Basic and acidic residues" evidence="10">
    <location>
        <begin position="38"/>
        <end position="47"/>
    </location>
</feature>
<accession>A0AAD8XKN3</accession>
<dbReference type="RefSeq" id="XP_060369188.1">
    <property type="nucleotide sequence ID" value="XM_060504160.1"/>
</dbReference>
<comment type="similarity">
    <text evidence="2 9">Belongs to the methyltransferase superfamily. RRP8 family.</text>
</comment>
<evidence type="ECO:0000313" key="12">
    <source>
        <dbReference type="Proteomes" id="UP001244207"/>
    </source>
</evidence>
<comment type="caution">
    <text evidence="11">The sequence shown here is derived from an EMBL/GenBank/DDBJ whole genome shotgun (WGS) entry which is preliminary data.</text>
</comment>
<sequence length="507" mass="56314">MFAVPGWSVAAEGLKTETQVKKASNPAKNESKKRKRANKQEKKEKKAPTSGANSVLVNPRVFGEKREDAPAATAEADHDGDDADEAEVETPKPSKKQKKEKKERKSEGGEQTQETPKSDKKEKKQRKEKFNNENEPATAAAAETTPSKTHKTASTDKQDKLTPLQRSMRQKLVSARFRHLNETLYTRPSAQAYQLFEDSPEMFSEYHEGFRRQVEVWPSNPVDGYIRDIKLRARARFPNARGGGRPGGAPSKPDGPQPLPRTDGTCYVADLGCGDARLASTLEPESKKLKLKIMSYDLHSPAKHVTKADIANLPLENDSVDIAIFCLALMGTNWLDFIEEAYRILHWKGELWIAEIKSRFGPVHRKNAVVSHSVGNRKKAAAAAGKKTKEPEETEEDRTALAVEVDGHEDKRGETDVSAFVEALRKRGFVLAGQGEGNKGAVDLSNKMFVKMHFIKGAVPTKGKGLAAAKAAGYVDKEKKQKRFVWETEEDKVDETGILKPCVYKIR</sequence>
<dbReference type="PANTHER" id="PTHR12787:SF0">
    <property type="entry name" value="RIBOSOMAL RNA-PROCESSING PROTEIN 8"/>
    <property type="match status" value="1"/>
</dbReference>
<evidence type="ECO:0000256" key="3">
    <source>
        <dbReference type="ARBA" id="ARBA00022552"/>
    </source>
</evidence>
<name>A0AAD8XKN3_GLOAC</name>
<dbReference type="FunFam" id="1.10.10.2150:FF:000001">
    <property type="entry name" value="Ribosomal RNA-processing protein 8"/>
    <property type="match status" value="1"/>
</dbReference>
<evidence type="ECO:0000256" key="7">
    <source>
        <dbReference type="ARBA" id="ARBA00023242"/>
    </source>
</evidence>
<keyword evidence="6 9" id="KW-0949">S-adenosyl-L-methionine</keyword>
<evidence type="ECO:0000256" key="2">
    <source>
        <dbReference type="ARBA" id="ARBA00006301"/>
    </source>
</evidence>
<dbReference type="GO" id="GO:0016433">
    <property type="term" value="F:rRNA (adenine) methyltransferase activity"/>
    <property type="evidence" value="ECO:0007669"/>
    <property type="project" value="TreeGrafter"/>
</dbReference>
<keyword evidence="5 9" id="KW-0808">Transferase</keyword>
<feature type="region of interest" description="Disordered" evidence="10">
    <location>
        <begin position="238"/>
        <end position="261"/>
    </location>
</feature>
<feature type="compositionally biased region" description="Low complexity" evidence="10">
    <location>
        <begin position="133"/>
        <end position="146"/>
    </location>
</feature>
<organism evidence="11 12">
    <name type="scientific">Glomerella acutata</name>
    <name type="common">Colletotrichum acutatum</name>
    <dbReference type="NCBI Taxonomy" id="27357"/>
    <lineage>
        <taxon>Eukaryota</taxon>
        <taxon>Fungi</taxon>
        <taxon>Dikarya</taxon>
        <taxon>Ascomycota</taxon>
        <taxon>Pezizomycotina</taxon>
        <taxon>Sordariomycetes</taxon>
        <taxon>Hypocreomycetidae</taxon>
        <taxon>Glomerellales</taxon>
        <taxon>Glomerellaceae</taxon>
        <taxon>Colletotrichum</taxon>
        <taxon>Colletotrichum acutatum species complex</taxon>
    </lineage>
</organism>
<dbReference type="InterPro" id="IPR007823">
    <property type="entry name" value="RRP8"/>
</dbReference>
<reference evidence="11" key="1">
    <citation type="submission" date="2021-12" db="EMBL/GenBank/DDBJ databases">
        <title>Comparative genomics, transcriptomics and evolutionary studies reveal genomic signatures of adaptation to plant cell wall in hemibiotrophic fungi.</title>
        <authorList>
            <consortium name="DOE Joint Genome Institute"/>
            <person name="Baroncelli R."/>
            <person name="Diaz J.F."/>
            <person name="Benocci T."/>
            <person name="Peng M."/>
            <person name="Battaglia E."/>
            <person name="Haridas S."/>
            <person name="Andreopoulos W."/>
            <person name="Labutti K."/>
            <person name="Pangilinan J."/>
            <person name="Floch G.L."/>
            <person name="Makela M.R."/>
            <person name="Henrissat B."/>
            <person name="Grigoriev I.V."/>
            <person name="Crouch J.A."/>
            <person name="De Vries R.P."/>
            <person name="Sukno S.A."/>
            <person name="Thon M.R."/>
        </authorList>
    </citation>
    <scope>NUCLEOTIDE SEQUENCE</scope>
    <source>
        <strain evidence="11">CBS 112980</strain>
    </source>
</reference>
<dbReference type="Proteomes" id="UP001244207">
    <property type="component" value="Unassembled WGS sequence"/>
</dbReference>
<dbReference type="InterPro" id="IPR042036">
    <property type="entry name" value="RRP8_N"/>
</dbReference>
<dbReference type="EC" id="2.1.1.-" evidence="9"/>
<dbReference type="EMBL" id="JAHMHS010000013">
    <property type="protein sequence ID" value="KAK1729133.1"/>
    <property type="molecule type" value="Genomic_DNA"/>
</dbReference>
<dbReference type="InterPro" id="IPR029063">
    <property type="entry name" value="SAM-dependent_MTases_sf"/>
</dbReference>
<feature type="region of interest" description="Disordered" evidence="10">
    <location>
        <begin position="1"/>
        <end position="166"/>
    </location>
</feature>
<evidence type="ECO:0000256" key="8">
    <source>
        <dbReference type="ARBA" id="ARBA00076672"/>
    </source>
</evidence>
<feature type="compositionally biased region" description="Acidic residues" evidence="10">
    <location>
        <begin position="78"/>
        <end position="88"/>
    </location>
</feature>
<dbReference type="Gene3D" id="1.10.10.2150">
    <property type="entry name" value="Ribosomal RNA-processing protein 8, N-terminal domain"/>
    <property type="match status" value="1"/>
</dbReference>
<dbReference type="Pfam" id="PF05148">
    <property type="entry name" value="Methyltransf_8"/>
    <property type="match status" value="1"/>
</dbReference>
<keyword evidence="7 9" id="KW-0539">Nucleus</keyword>
<keyword evidence="12" id="KW-1185">Reference proteome</keyword>
<dbReference type="SUPFAM" id="SSF53335">
    <property type="entry name" value="S-adenosyl-L-methionine-dependent methyltransferases"/>
    <property type="match status" value="1"/>
</dbReference>
<keyword evidence="3 9" id="KW-0698">rRNA processing</keyword>